<dbReference type="AlphaFoldDB" id="A0A4R2KFW4"/>
<dbReference type="Pfam" id="PF01292">
    <property type="entry name" value="Ni_hydr_CYTB"/>
    <property type="match status" value="1"/>
</dbReference>
<feature type="transmembrane region" description="Helical" evidence="6">
    <location>
        <begin position="122"/>
        <end position="144"/>
    </location>
</feature>
<evidence type="ECO:0000256" key="1">
    <source>
        <dbReference type="ARBA" id="ARBA00004651"/>
    </source>
</evidence>
<proteinExistence type="predicted"/>
<dbReference type="InterPro" id="IPR051542">
    <property type="entry name" value="Hydrogenase_cytochrome"/>
</dbReference>
<keyword evidence="5 6" id="KW-0472">Membrane</keyword>
<dbReference type="GO" id="GO:0022904">
    <property type="term" value="P:respiratory electron transport chain"/>
    <property type="evidence" value="ECO:0007669"/>
    <property type="project" value="InterPro"/>
</dbReference>
<evidence type="ECO:0000256" key="2">
    <source>
        <dbReference type="ARBA" id="ARBA00022475"/>
    </source>
</evidence>
<keyword evidence="2" id="KW-1003">Cell membrane</keyword>
<feature type="transmembrane region" description="Helical" evidence="6">
    <location>
        <begin position="173"/>
        <end position="192"/>
    </location>
</feature>
<gene>
    <name evidence="8" type="ORF">EV655_104171</name>
</gene>
<feature type="domain" description="Cytochrome b561 bacterial/Ni-hydrogenase" evidence="7">
    <location>
        <begin position="31"/>
        <end position="207"/>
    </location>
</feature>
<comment type="subcellular location">
    <subcellularLocation>
        <location evidence="1">Cell membrane</location>
        <topology evidence="1">Multi-pass membrane protein</topology>
    </subcellularLocation>
</comment>
<evidence type="ECO:0000313" key="9">
    <source>
        <dbReference type="Proteomes" id="UP000295142"/>
    </source>
</evidence>
<dbReference type="InterPro" id="IPR016174">
    <property type="entry name" value="Di-haem_cyt_TM"/>
</dbReference>
<evidence type="ECO:0000256" key="3">
    <source>
        <dbReference type="ARBA" id="ARBA00022692"/>
    </source>
</evidence>
<dbReference type="EMBL" id="SLWW01000004">
    <property type="protein sequence ID" value="TCO72483.1"/>
    <property type="molecule type" value="Genomic_DNA"/>
</dbReference>
<dbReference type="SUPFAM" id="SSF81342">
    <property type="entry name" value="Transmembrane di-heme cytochromes"/>
    <property type="match status" value="1"/>
</dbReference>
<dbReference type="RefSeq" id="WP_132543080.1">
    <property type="nucleotide sequence ID" value="NZ_SLWW01000004.1"/>
</dbReference>
<evidence type="ECO:0000256" key="6">
    <source>
        <dbReference type="SAM" id="Phobius"/>
    </source>
</evidence>
<evidence type="ECO:0000256" key="5">
    <source>
        <dbReference type="ARBA" id="ARBA00023136"/>
    </source>
</evidence>
<feature type="transmembrane region" description="Helical" evidence="6">
    <location>
        <begin position="63"/>
        <end position="84"/>
    </location>
</feature>
<dbReference type="GO" id="GO:0020037">
    <property type="term" value="F:heme binding"/>
    <property type="evidence" value="ECO:0007669"/>
    <property type="project" value="TreeGrafter"/>
</dbReference>
<dbReference type="Gene3D" id="1.20.950.20">
    <property type="entry name" value="Transmembrane di-heme cytochromes, Chain C"/>
    <property type="match status" value="1"/>
</dbReference>
<dbReference type="PANTHER" id="PTHR30485">
    <property type="entry name" value="NI/FE-HYDROGENASE 1 B-TYPE CYTOCHROME SUBUNIT"/>
    <property type="match status" value="1"/>
</dbReference>
<evidence type="ECO:0000313" key="8">
    <source>
        <dbReference type="EMBL" id="TCO72483.1"/>
    </source>
</evidence>
<dbReference type="GO" id="GO:0005886">
    <property type="term" value="C:plasma membrane"/>
    <property type="evidence" value="ECO:0007669"/>
    <property type="project" value="UniProtKB-SubCell"/>
</dbReference>
<keyword evidence="4 6" id="KW-1133">Transmembrane helix</keyword>
<comment type="caution">
    <text evidence="8">The sequence shown here is derived from an EMBL/GenBank/DDBJ whole genome shotgun (WGS) entry which is preliminary data.</text>
</comment>
<organism evidence="8 9">
    <name type="scientific">Rhodovulum euryhalinum</name>
    <dbReference type="NCBI Taxonomy" id="35805"/>
    <lineage>
        <taxon>Bacteria</taxon>
        <taxon>Pseudomonadati</taxon>
        <taxon>Pseudomonadota</taxon>
        <taxon>Alphaproteobacteria</taxon>
        <taxon>Rhodobacterales</taxon>
        <taxon>Paracoccaceae</taxon>
        <taxon>Rhodovulum</taxon>
    </lineage>
</organism>
<accession>A0A4R2KFW4</accession>
<dbReference type="OrthoDB" id="196472at2"/>
<keyword evidence="3 6" id="KW-0812">Transmembrane</keyword>
<dbReference type="GO" id="GO:0009055">
    <property type="term" value="F:electron transfer activity"/>
    <property type="evidence" value="ECO:0007669"/>
    <property type="project" value="InterPro"/>
</dbReference>
<sequence length="215" mass="23617">MKDTGTTGAGPGGETARADNERRVEIETVRVWDPLLRLFHWSLAIAVTGAWLLGQFGPDVMTLHFWFGYAVLGLLAFRAVWGFVGPRNARFGSFIYGPVPIAKYLGHMFHRKPSYWPGHNPLGGLFVFIILGLIAVQAATGLFADPEDYINVGPLAEYVGTDAARTALSWHAILGWAVLAIVALHVAAIGFYNKWKGENLVRPMITGKKSVRKDL</sequence>
<dbReference type="Proteomes" id="UP000295142">
    <property type="component" value="Unassembled WGS sequence"/>
</dbReference>
<feature type="transmembrane region" description="Helical" evidence="6">
    <location>
        <begin position="38"/>
        <end position="57"/>
    </location>
</feature>
<dbReference type="InterPro" id="IPR011577">
    <property type="entry name" value="Cyt_b561_bac/Ni-Hgenase"/>
</dbReference>
<evidence type="ECO:0000256" key="4">
    <source>
        <dbReference type="ARBA" id="ARBA00022989"/>
    </source>
</evidence>
<protein>
    <submittedName>
        <fullName evidence="8">Cytochrome b</fullName>
    </submittedName>
</protein>
<evidence type="ECO:0000259" key="7">
    <source>
        <dbReference type="Pfam" id="PF01292"/>
    </source>
</evidence>
<name>A0A4R2KFW4_9RHOB</name>
<keyword evidence="9" id="KW-1185">Reference proteome</keyword>
<dbReference type="PANTHER" id="PTHR30485:SF2">
    <property type="entry name" value="BLL0597 PROTEIN"/>
    <property type="match status" value="1"/>
</dbReference>
<reference evidence="8 9" key="1">
    <citation type="submission" date="2019-03" db="EMBL/GenBank/DDBJ databases">
        <title>Genomic Encyclopedia of Type Strains, Phase IV (KMG-IV): sequencing the most valuable type-strain genomes for metagenomic binning, comparative biology and taxonomic classification.</title>
        <authorList>
            <person name="Goeker M."/>
        </authorList>
    </citation>
    <scope>NUCLEOTIDE SEQUENCE [LARGE SCALE GENOMIC DNA]</scope>
    <source>
        <strain evidence="8 9">DSM 4868</strain>
    </source>
</reference>